<feature type="region of interest" description="Disordered" evidence="4">
    <location>
        <begin position="242"/>
        <end position="268"/>
    </location>
</feature>
<dbReference type="SUPFAM" id="SSF48403">
    <property type="entry name" value="Ankyrin repeat"/>
    <property type="match status" value="1"/>
</dbReference>
<feature type="repeat" description="ANK" evidence="3">
    <location>
        <begin position="667"/>
        <end position="699"/>
    </location>
</feature>
<evidence type="ECO:0000256" key="2">
    <source>
        <dbReference type="ARBA" id="ARBA00023043"/>
    </source>
</evidence>
<dbReference type="Gene3D" id="1.25.40.20">
    <property type="entry name" value="Ankyrin repeat-containing domain"/>
    <property type="match status" value="1"/>
</dbReference>
<dbReference type="PROSITE" id="PS50088">
    <property type="entry name" value="ANK_REPEAT"/>
    <property type="match status" value="3"/>
</dbReference>
<dbReference type="PANTHER" id="PTHR24173:SF74">
    <property type="entry name" value="ANKYRIN REPEAT DOMAIN-CONTAINING PROTEIN 16"/>
    <property type="match status" value="1"/>
</dbReference>
<keyword evidence="2 3" id="KW-0040">ANK repeat</keyword>
<evidence type="ECO:0000313" key="5">
    <source>
        <dbReference type="EMBL" id="KAF1916314.1"/>
    </source>
</evidence>
<keyword evidence="6" id="KW-1185">Reference proteome</keyword>
<dbReference type="Proteomes" id="UP000800096">
    <property type="component" value="Unassembled WGS sequence"/>
</dbReference>
<name>A0A6A5QP65_AMPQU</name>
<feature type="region of interest" description="Disordered" evidence="4">
    <location>
        <begin position="195"/>
        <end position="218"/>
    </location>
</feature>
<feature type="repeat" description="ANK" evidence="3">
    <location>
        <begin position="632"/>
        <end position="664"/>
    </location>
</feature>
<feature type="compositionally biased region" description="Basic and acidic residues" evidence="4">
    <location>
        <begin position="199"/>
        <end position="215"/>
    </location>
</feature>
<dbReference type="Pfam" id="PF12796">
    <property type="entry name" value="Ank_2"/>
    <property type="match status" value="1"/>
</dbReference>
<evidence type="ECO:0000256" key="4">
    <source>
        <dbReference type="SAM" id="MobiDB-lite"/>
    </source>
</evidence>
<dbReference type="OrthoDB" id="195446at2759"/>
<keyword evidence="1" id="KW-0677">Repeat</keyword>
<feature type="repeat" description="ANK" evidence="3">
    <location>
        <begin position="599"/>
        <end position="631"/>
    </location>
</feature>
<dbReference type="InterPro" id="IPR002110">
    <property type="entry name" value="Ankyrin_rpt"/>
</dbReference>
<organism evidence="5 6">
    <name type="scientific">Ampelomyces quisqualis</name>
    <name type="common">Powdery mildew agent</name>
    <dbReference type="NCBI Taxonomy" id="50730"/>
    <lineage>
        <taxon>Eukaryota</taxon>
        <taxon>Fungi</taxon>
        <taxon>Dikarya</taxon>
        <taxon>Ascomycota</taxon>
        <taxon>Pezizomycotina</taxon>
        <taxon>Dothideomycetes</taxon>
        <taxon>Pleosporomycetidae</taxon>
        <taxon>Pleosporales</taxon>
        <taxon>Pleosporineae</taxon>
        <taxon>Phaeosphaeriaceae</taxon>
        <taxon>Ampelomyces</taxon>
    </lineage>
</organism>
<dbReference type="Pfam" id="PF00023">
    <property type="entry name" value="Ank"/>
    <property type="match status" value="2"/>
</dbReference>
<evidence type="ECO:0000256" key="3">
    <source>
        <dbReference type="PROSITE-ProRule" id="PRU00023"/>
    </source>
</evidence>
<proteinExistence type="predicted"/>
<dbReference type="AlphaFoldDB" id="A0A6A5QP65"/>
<dbReference type="PROSITE" id="PS50297">
    <property type="entry name" value="ANK_REP_REGION"/>
    <property type="match status" value="2"/>
</dbReference>
<feature type="compositionally biased region" description="Polar residues" evidence="4">
    <location>
        <begin position="243"/>
        <end position="268"/>
    </location>
</feature>
<dbReference type="EMBL" id="ML979135">
    <property type="protein sequence ID" value="KAF1916314.1"/>
    <property type="molecule type" value="Genomic_DNA"/>
</dbReference>
<gene>
    <name evidence="5" type="ORF">BDU57DRAFT_538629</name>
</gene>
<sequence length="751" mass="84017">MSGLEIFGAVGAAAALVELASRCSKRLVQINIARTDGTARDLVRRVELLTDTIKDVFVVLDGINAQNGKHHQLTDAESTIWDRMKAVLQLCQQQLNDLHKQLGAVIAKSEGVVDRTKEAVKLSVLLPNLKRIKDDVDTYLNALNMLKGLLQILATYRHDSQQRAMRRDIRDIKDQHGDKLDKVLRDLSQIKNKLQQRLPDLDRSDSVHGGDRPSATDDQFDTLSVHLEQILIAATDVKASIANPETPSQSSGFTDTSPWSFPNSSTVSNLAETQSSTSIQLPPGSLPEVTHIEPLQELAHRFQEQARIDITRGDHQAAELHQRESLKCHEELHDAHSIPFVTYHEMMMTLADILGWQKKFADAQAILLPAQRGRLRYDSNLGCRSVAVDVETDADCRAFVSERMANNHLEMQLTGNLSGSLSDAERLAKRAFHLRRETCGKESSEFKSAVKLLVKVYSRDPRNYMYGETYRDLYLSNHQSRQNSVATSITSGSGRTLNTSTIIDAIKNHEEDDVQEVLQLIKDAAQASVNLDETRKDKSAMMVAIDCDCDRCDTVVEKLLRLGAARDAPFQYAVEKQKKAKCSRLLRYDAAVIDKLDHNKTTPLMHAIKREDKEMVSFLIANKANLNVPGDNGRTALHIAIRTRSVLMLRLLLEEKDDLDINTTDRLGLTPLHYCAMYNKPRLAKKLLSAGADPEVRDDSDIQRTALWIAVKEGKYEVAQCLLEGHAKVDLKYLPPTSGDVRNLLKKHGKG</sequence>
<accession>A0A6A5QP65</accession>
<dbReference type="SMART" id="SM00248">
    <property type="entry name" value="ANK"/>
    <property type="match status" value="5"/>
</dbReference>
<protein>
    <submittedName>
        <fullName evidence="5">Ankyrin repeat-containing domain protein</fullName>
    </submittedName>
</protein>
<evidence type="ECO:0000256" key="1">
    <source>
        <dbReference type="ARBA" id="ARBA00022737"/>
    </source>
</evidence>
<evidence type="ECO:0000313" key="6">
    <source>
        <dbReference type="Proteomes" id="UP000800096"/>
    </source>
</evidence>
<dbReference type="PANTHER" id="PTHR24173">
    <property type="entry name" value="ANKYRIN REPEAT CONTAINING"/>
    <property type="match status" value="1"/>
</dbReference>
<reference evidence="5" key="1">
    <citation type="journal article" date="2020" name="Stud. Mycol.">
        <title>101 Dothideomycetes genomes: a test case for predicting lifestyles and emergence of pathogens.</title>
        <authorList>
            <person name="Haridas S."/>
            <person name="Albert R."/>
            <person name="Binder M."/>
            <person name="Bloem J."/>
            <person name="Labutti K."/>
            <person name="Salamov A."/>
            <person name="Andreopoulos B."/>
            <person name="Baker S."/>
            <person name="Barry K."/>
            <person name="Bills G."/>
            <person name="Bluhm B."/>
            <person name="Cannon C."/>
            <person name="Castanera R."/>
            <person name="Culley D."/>
            <person name="Daum C."/>
            <person name="Ezra D."/>
            <person name="Gonzalez J."/>
            <person name="Henrissat B."/>
            <person name="Kuo A."/>
            <person name="Liang C."/>
            <person name="Lipzen A."/>
            <person name="Lutzoni F."/>
            <person name="Magnuson J."/>
            <person name="Mondo S."/>
            <person name="Nolan M."/>
            <person name="Ohm R."/>
            <person name="Pangilinan J."/>
            <person name="Park H.-J."/>
            <person name="Ramirez L."/>
            <person name="Alfaro M."/>
            <person name="Sun H."/>
            <person name="Tritt A."/>
            <person name="Yoshinaga Y."/>
            <person name="Zwiers L.-H."/>
            <person name="Turgeon B."/>
            <person name="Goodwin S."/>
            <person name="Spatafora J."/>
            <person name="Crous P."/>
            <person name="Grigoriev I."/>
        </authorList>
    </citation>
    <scope>NUCLEOTIDE SEQUENCE</scope>
    <source>
        <strain evidence="5">HMLAC05119</strain>
    </source>
</reference>
<dbReference type="InterPro" id="IPR036770">
    <property type="entry name" value="Ankyrin_rpt-contain_sf"/>
</dbReference>